<dbReference type="GO" id="GO:0030246">
    <property type="term" value="F:carbohydrate binding"/>
    <property type="evidence" value="ECO:0007669"/>
    <property type="project" value="UniProtKB-ARBA"/>
</dbReference>
<dbReference type="InterPro" id="IPR028082">
    <property type="entry name" value="Peripla_BP_I"/>
</dbReference>
<dbReference type="Gene3D" id="3.40.50.2300">
    <property type="match status" value="2"/>
</dbReference>
<evidence type="ECO:0000313" key="7">
    <source>
        <dbReference type="Proteomes" id="UP000371041"/>
    </source>
</evidence>
<dbReference type="InterPro" id="IPR025997">
    <property type="entry name" value="SBP_2_dom"/>
</dbReference>
<dbReference type="GO" id="GO:0030313">
    <property type="term" value="C:cell envelope"/>
    <property type="evidence" value="ECO:0007669"/>
    <property type="project" value="UniProtKB-SubCell"/>
</dbReference>
<dbReference type="Pfam" id="PF13407">
    <property type="entry name" value="Peripla_BP_4"/>
    <property type="match status" value="1"/>
</dbReference>
<protein>
    <submittedName>
        <fullName evidence="6">Substrate-binding domain-containing protein</fullName>
    </submittedName>
</protein>
<organism evidence="6 7">
    <name type="scientific">Allosaccharopolyspora coralli</name>
    <dbReference type="NCBI Taxonomy" id="2665642"/>
    <lineage>
        <taxon>Bacteria</taxon>
        <taxon>Bacillati</taxon>
        <taxon>Actinomycetota</taxon>
        <taxon>Actinomycetes</taxon>
        <taxon>Pseudonocardiales</taxon>
        <taxon>Pseudonocardiaceae</taxon>
        <taxon>Allosaccharopolyspora</taxon>
    </lineage>
</organism>
<dbReference type="KEGG" id="sace:GIY23_03960"/>
<evidence type="ECO:0000256" key="2">
    <source>
        <dbReference type="ARBA" id="ARBA00007639"/>
    </source>
</evidence>
<accession>A0A5Q3Q2X4</accession>
<comment type="subcellular location">
    <subcellularLocation>
        <location evidence="1">Cell envelope</location>
    </subcellularLocation>
</comment>
<gene>
    <name evidence="6" type="ORF">GIY23_03960</name>
</gene>
<dbReference type="PROSITE" id="PS51257">
    <property type="entry name" value="PROKAR_LIPOPROTEIN"/>
    <property type="match status" value="1"/>
</dbReference>
<evidence type="ECO:0000256" key="4">
    <source>
        <dbReference type="SAM" id="SignalP"/>
    </source>
</evidence>
<evidence type="ECO:0000313" key="6">
    <source>
        <dbReference type="EMBL" id="QGK68812.1"/>
    </source>
</evidence>
<dbReference type="AlphaFoldDB" id="A0A5Q3Q2X4"/>
<reference evidence="7" key="1">
    <citation type="submission" date="2019-11" db="EMBL/GenBank/DDBJ databases">
        <title>The complete genome sequence of Saccharopolyspora sp. E2A.</title>
        <authorList>
            <person name="Zhang G."/>
        </authorList>
    </citation>
    <scope>NUCLEOTIDE SEQUENCE [LARGE SCALE GENOMIC DNA]</scope>
    <source>
        <strain evidence="7">E2A</strain>
    </source>
</reference>
<name>A0A5Q3Q2X4_9PSEU</name>
<evidence type="ECO:0000259" key="5">
    <source>
        <dbReference type="Pfam" id="PF13407"/>
    </source>
</evidence>
<comment type="similarity">
    <text evidence="2">Belongs to the bacterial solute-binding protein 2 family.</text>
</comment>
<sequence>MRKTMKSWIAVGCAAAAFSAAGCGTTSQNTGQVQPQDPTQNCQGPDGRYTIGMSQANLAEPYRVRMDEDIRKAAEKVPQFEEVKFLDAAKDNSQQVSDVESLMTQQVDLLMISPNEAAPLTEVVKKAYNEGIPVVLLDRKVEGDAYTTFVGSDNTEIGRQAGQFFAQQLLPDGGKIVQIKGLSGSTPAAEREAGFKQGIEGSNIEIIDTVDGEWERSVGQQQMDALLKAHPQIDAVYSQNDPMAEGAYLAAEAAGRVQDMEFVGIDGLPIESGGIKAVEQGRLAATFVYPTGGQEAVEAAKKLLVDCEQVPKQQTLPTQLVTQQNAAEVYQRLNQN</sequence>
<feature type="domain" description="Periplasmic binding protein" evidence="5">
    <location>
        <begin position="51"/>
        <end position="304"/>
    </location>
</feature>
<proteinExistence type="inferred from homology"/>
<keyword evidence="3 4" id="KW-0732">Signal</keyword>
<dbReference type="PANTHER" id="PTHR46847:SF1">
    <property type="entry name" value="D-ALLOSE-BINDING PERIPLASMIC PROTEIN-RELATED"/>
    <property type="match status" value="1"/>
</dbReference>
<feature type="chain" id="PRO_5039720300" evidence="4">
    <location>
        <begin position="22"/>
        <end position="336"/>
    </location>
</feature>
<evidence type="ECO:0000256" key="1">
    <source>
        <dbReference type="ARBA" id="ARBA00004196"/>
    </source>
</evidence>
<feature type="signal peptide" evidence="4">
    <location>
        <begin position="1"/>
        <end position="21"/>
    </location>
</feature>
<keyword evidence="7" id="KW-1185">Reference proteome</keyword>
<dbReference type="Proteomes" id="UP000371041">
    <property type="component" value="Chromosome"/>
</dbReference>
<dbReference type="RefSeq" id="WP_154075415.1">
    <property type="nucleotide sequence ID" value="NZ_CP045929.1"/>
</dbReference>
<dbReference type="CDD" id="cd06308">
    <property type="entry name" value="PBP1_sensor_kinase-like"/>
    <property type="match status" value="1"/>
</dbReference>
<dbReference type="PANTHER" id="PTHR46847">
    <property type="entry name" value="D-ALLOSE-BINDING PERIPLASMIC PROTEIN-RELATED"/>
    <property type="match status" value="1"/>
</dbReference>
<dbReference type="EMBL" id="CP045929">
    <property type="protein sequence ID" value="QGK68812.1"/>
    <property type="molecule type" value="Genomic_DNA"/>
</dbReference>
<dbReference type="SUPFAM" id="SSF53822">
    <property type="entry name" value="Periplasmic binding protein-like I"/>
    <property type="match status" value="1"/>
</dbReference>
<evidence type="ECO:0000256" key="3">
    <source>
        <dbReference type="ARBA" id="ARBA00022729"/>
    </source>
</evidence>